<gene>
    <name evidence="7" type="ORF">DAPPUDRAFT_320143</name>
</gene>
<dbReference type="PANTHER" id="PTHR11412:SF146">
    <property type="entry name" value="CD109 ANTIGEN"/>
    <property type="match status" value="1"/>
</dbReference>
<keyword evidence="3" id="KW-0732">Signal</keyword>
<comment type="caution">
    <text evidence="2">Lacks conserved residue(s) required for the propagation of feature annotation.</text>
</comment>
<dbReference type="Pfam" id="PF07703">
    <property type="entry name" value="A2M_BRD"/>
    <property type="match status" value="1"/>
</dbReference>
<dbReference type="Gene3D" id="2.60.40.2950">
    <property type="match status" value="1"/>
</dbReference>
<name>E9GNZ4_DAPPU</name>
<dbReference type="InterPro" id="IPR036595">
    <property type="entry name" value="A-macroglobulin_rcpt-bd_sf"/>
</dbReference>
<dbReference type="Pfam" id="PF07678">
    <property type="entry name" value="TED_complement"/>
    <property type="match status" value="1"/>
</dbReference>
<evidence type="ECO:0000313" key="7">
    <source>
        <dbReference type="EMBL" id="EFX78837.1"/>
    </source>
</evidence>
<accession>E9GNZ4</accession>
<dbReference type="InParanoid" id="E9GNZ4"/>
<dbReference type="HOGENOM" id="CLU_001634_5_1_1"/>
<evidence type="ECO:0008006" key="9">
    <source>
        <dbReference type="Google" id="ProtNLM"/>
    </source>
</evidence>
<dbReference type="GO" id="GO:0005615">
    <property type="term" value="C:extracellular space"/>
    <property type="evidence" value="ECO:0007669"/>
    <property type="project" value="InterPro"/>
</dbReference>
<feature type="signal peptide" evidence="3">
    <location>
        <begin position="1"/>
        <end position="15"/>
    </location>
</feature>
<dbReference type="InterPro" id="IPR002172">
    <property type="entry name" value="LDrepeatLR_classA_rpt"/>
</dbReference>
<organism evidence="7 8">
    <name type="scientific">Daphnia pulex</name>
    <name type="common">Water flea</name>
    <dbReference type="NCBI Taxonomy" id="6669"/>
    <lineage>
        <taxon>Eukaryota</taxon>
        <taxon>Metazoa</taxon>
        <taxon>Ecdysozoa</taxon>
        <taxon>Arthropoda</taxon>
        <taxon>Crustacea</taxon>
        <taxon>Branchiopoda</taxon>
        <taxon>Diplostraca</taxon>
        <taxon>Cladocera</taxon>
        <taxon>Anomopoda</taxon>
        <taxon>Daphniidae</taxon>
        <taxon>Daphnia</taxon>
    </lineage>
</organism>
<dbReference type="SMART" id="SM00192">
    <property type="entry name" value="LDLa"/>
    <property type="match status" value="1"/>
</dbReference>
<dbReference type="Gene3D" id="4.10.1220.10">
    <property type="entry name" value="EGF-type module"/>
    <property type="match status" value="1"/>
</dbReference>
<dbReference type="Pfam" id="PF07677">
    <property type="entry name" value="A2M_recep"/>
    <property type="match status" value="1"/>
</dbReference>
<keyword evidence="8" id="KW-1185">Reference proteome</keyword>
<feature type="domain" description="Alpha-2-macroglobulin bait region" evidence="4">
    <location>
        <begin position="475"/>
        <end position="603"/>
    </location>
</feature>
<dbReference type="Pfam" id="PF01835">
    <property type="entry name" value="MG2"/>
    <property type="match status" value="1"/>
</dbReference>
<dbReference type="CDD" id="cd00112">
    <property type="entry name" value="LDLa"/>
    <property type="match status" value="1"/>
</dbReference>
<dbReference type="Pfam" id="PF00207">
    <property type="entry name" value="A2M"/>
    <property type="match status" value="1"/>
</dbReference>
<dbReference type="SMART" id="SM01361">
    <property type="entry name" value="A2M_recep"/>
    <property type="match status" value="1"/>
</dbReference>
<dbReference type="PROSITE" id="PS50068">
    <property type="entry name" value="LDLRA_2"/>
    <property type="match status" value="1"/>
</dbReference>
<dbReference type="InterPro" id="IPR036055">
    <property type="entry name" value="LDL_receptor-like_sf"/>
</dbReference>
<feature type="disulfide bond" evidence="2">
    <location>
        <begin position="711"/>
        <end position="726"/>
    </location>
</feature>
<protein>
    <recommendedName>
        <fullName evidence="9">Macroglobulin complement-related protein</fullName>
    </recommendedName>
</protein>
<dbReference type="InterPro" id="IPR013783">
    <property type="entry name" value="Ig-like_fold"/>
</dbReference>
<feature type="chain" id="PRO_5013402210" description="Macroglobulin complement-related protein" evidence="3">
    <location>
        <begin position="16"/>
        <end position="1583"/>
    </location>
</feature>
<dbReference type="InterPro" id="IPR001599">
    <property type="entry name" value="Macroglobln_a2"/>
</dbReference>
<dbReference type="Proteomes" id="UP000000305">
    <property type="component" value="Unassembled WGS sequence"/>
</dbReference>
<keyword evidence="1 2" id="KW-1015">Disulfide bond</keyword>
<dbReference type="Gene3D" id="2.60.40.10">
    <property type="entry name" value="Immunoglobulins"/>
    <property type="match status" value="2"/>
</dbReference>
<evidence type="ECO:0000256" key="2">
    <source>
        <dbReference type="PROSITE-ProRule" id="PRU00124"/>
    </source>
</evidence>
<dbReference type="InterPro" id="IPR011626">
    <property type="entry name" value="Alpha-macroglobulin_TED"/>
</dbReference>
<dbReference type="OrthoDB" id="6359008at2759"/>
<dbReference type="PANTHER" id="PTHR11412">
    <property type="entry name" value="MACROGLOBULIN / COMPLEMENT"/>
    <property type="match status" value="1"/>
</dbReference>
<dbReference type="OMA" id="FAQVMKR"/>
<evidence type="ECO:0000259" key="6">
    <source>
        <dbReference type="SMART" id="SM01361"/>
    </source>
</evidence>
<dbReference type="InterPro" id="IPR008930">
    <property type="entry name" value="Terpenoid_cyclase/PrenylTrfase"/>
</dbReference>
<evidence type="ECO:0000256" key="3">
    <source>
        <dbReference type="SAM" id="SignalP"/>
    </source>
</evidence>
<dbReference type="EMBL" id="GL732555">
    <property type="protein sequence ID" value="EFX78837.1"/>
    <property type="molecule type" value="Genomic_DNA"/>
</dbReference>
<dbReference type="GO" id="GO:0004866">
    <property type="term" value="F:endopeptidase inhibitor activity"/>
    <property type="evidence" value="ECO:0007669"/>
    <property type="project" value="InterPro"/>
</dbReference>
<dbReference type="Gene3D" id="2.60.40.1930">
    <property type="match status" value="2"/>
</dbReference>
<dbReference type="SUPFAM" id="SSF48239">
    <property type="entry name" value="Terpenoid cyclases/Protein prenyltransferases"/>
    <property type="match status" value="1"/>
</dbReference>
<dbReference type="SUPFAM" id="SSF49410">
    <property type="entry name" value="Alpha-macroglobulin receptor domain"/>
    <property type="match status" value="1"/>
</dbReference>
<dbReference type="eggNOG" id="KOG1366">
    <property type="taxonomic scope" value="Eukaryota"/>
</dbReference>
<dbReference type="KEGG" id="dpx:DAPPUDRAFT_320143"/>
<sequence>MCILMLNFFVTASSILRPDTLYRVHVVVLPGSPDLVFKALITKRSGQHVASASSDSVDAGTSTHLLLKVPASISDGDYRLKLEGYDVQHPQQAVLIKESPLVFRSDFLSIIVQLNRKIFANAMTVRFRIILTQMDLKPYTDPITVFILDPQGFIVRRWPSRNPTNGVVSLTYQLPPNPSVGSWTIRVEAMQQVHEHQFGVEHYYIPFFEVMPSAPAYVLDSDETYTVEVTTSVHTQFVANGNLTVHVYARPVNSTADDYQLVVEELFPWNHEFTYDVNLGDVKSAIRSRSLVGWVIRVKTVLHSYFMGEARDGFIETRVIGAQLKFKFSGAKTAVFKPGMPYEGHVYVMYDDDQALSSEKLAGATITLRPFVTSTNGQMKTLPEITVPAKGEYLSQKQDSNKMDHNNEFDNWMEHQIEDVKFNQFRATGVYNFRFSVPKDAKSMRISATYKDGDGDKATAELQAVPFYSAKEMYAHVETSTAYGQLGENVIIHLRSNFGFQVYSYVVVSKGLVIHGATETHPHPTKLVTFSVPVSSEMAPTFKLVAMIVSPVGELVADSVTIPVQSFNRYKVNLTTVQVRDHSKETVQLVSRTRPGAYFGYSLLRTLNYIFQADNELTPSRVLKALYKLEPFTKSVHRVTWTDREGLKAERTEYFKGANPGADTKRTFDLAGLLIFSDARISQYPETTNCDQSNGYELCLAAGCFHKDRRCDGKADCTDGSDEDDCKSFTFQSPREDDKMEFRLMRWSRNLDFYDWLDGDWAWFDVPTTDDGIEFQDQEVAADDDSWYINAFSFHPEFGFAMLDEVVVYDGSPPFYVLAESPSAVHRGETLGVRLMAINNLKEEVMTLIVLEASDDYLFVETGDDGEVEHYRPKLVGGEHHHMVAMKPESYREVYLPIAPQVEQGSITVKIQIHTQIRRQIFELDLEIMPEGATISRHTSLLLDLKNRAHVLRFLDIPVEESPIIPYSKFRRYVYGSPRASITLCGDVFGPVFPSTPITTNSMLSRSLRGTEATLFNLATTLWSLHYLRLTNQLVSDVLYSGLNAMNVQMAELMRLYSHDGSFRAHTNSNPSVWVTAWVIRVLGQSQFQDWENHFFVDRRLLGTSVQWILSHQANDGSFEDPDEYFFPLELRKASSNNSTRKGSLTAYVLIGLMKCRESLEGSLRVTTAIAELRAINYLERAISHLADPSEIAIVTYALSIANSPTKEAAFYLLHNIKREGEGMVYWSREPVPSNKILYENQRPFLQPRLPMHQDAVAVEATSYALLVYLARDGIGDLQERVVSWLNTMRMVDGGFVSIYDSIVAMEALTEYAYRARLRDITDMSVVVEASASPDATELMKINSDTLATVHRMDIPNVWGHVNVIGRGAGQAVLQLKVQYGIDWEELRDNPKRRYFDLYVEESYSHFRNKSHITVDACVKWMATDEMRTSGPATLEVEMPSGYELIQSDANELVIRNNYTFIRDVFIGRGKIIWMFDRVGEERLCIKYPIHRWFPVANMTLYRSAIIYESHMPEHFEMQVFNATPLYVLDICEVCGSYQCPYCPYFSGSPVSAKLSSPLLVIFGSLLANAFVHYLHRHQFRPL</sequence>
<dbReference type="SUPFAM" id="SSF57424">
    <property type="entry name" value="LDL receptor-like module"/>
    <property type="match status" value="1"/>
</dbReference>
<feature type="domain" description="Alpha-2-macroglobulin" evidence="5">
    <location>
        <begin position="761"/>
        <end position="851"/>
    </location>
</feature>
<feature type="disulfide bond" evidence="2">
    <location>
        <begin position="699"/>
        <end position="717"/>
    </location>
</feature>
<dbReference type="InterPro" id="IPR050473">
    <property type="entry name" value="A2M/Complement_sys"/>
</dbReference>
<evidence type="ECO:0000259" key="5">
    <source>
        <dbReference type="SMART" id="SM01360"/>
    </source>
</evidence>
<evidence type="ECO:0000313" key="8">
    <source>
        <dbReference type="Proteomes" id="UP000000305"/>
    </source>
</evidence>
<dbReference type="Gene3D" id="2.60.40.690">
    <property type="entry name" value="Alpha-macroglobulin, receptor-binding domain"/>
    <property type="match status" value="1"/>
</dbReference>
<dbReference type="InterPro" id="IPR009048">
    <property type="entry name" value="A-macroglobulin_rcpt-bd"/>
</dbReference>
<dbReference type="InterPro" id="IPR002890">
    <property type="entry name" value="MG2"/>
</dbReference>
<evidence type="ECO:0000259" key="4">
    <source>
        <dbReference type="SMART" id="SM01359"/>
    </source>
</evidence>
<dbReference type="SMART" id="SM01359">
    <property type="entry name" value="A2M_N_2"/>
    <property type="match status" value="1"/>
</dbReference>
<dbReference type="PhylomeDB" id="E9GNZ4"/>
<proteinExistence type="predicted"/>
<dbReference type="SMART" id="SM01360">
    <property type="entry name" value="A2M"/>
    <property type="match status" value="1"/>
</dbReference>
<evidence type="ECO:0000256" key="1">
    <source>
        <dbReference type="ARBA" id="ARBA00023157"/>
    </source>
</evidence>
<dbReference type="Gene3D" id="1.50.10.20">
    <property type="match status" value="1"/>
</dbReference>
<reference evidence="7 8" key="1">
    <citation type="journal article" date="2011" name="Science">
        <title>The ecoresponsive genome of Daphnia pulex.</title>
        <authorList>
            <person name="Colbourne J.K."/>
            <person name="Pfrender M.E."/>
            <person name="Gilbert D."/>
            <person name="Thomas W.K."/>
            <person name="Tucker A."/>
            <person name="Oakley T.H."/>
            <person name="Tokishita S."/>
            <person name="Aerts A."/>
            <person name="Arnold G.J."/>
            <person name="Basu M.K."/>
            <person name="Bauer D.J."/>
            <person name="Caceres C.E."/>
            <person name="Carmel L."/>
            <person name="Casola C."/>
            <person name="Choi J.H."/>
            <person name="Detter J.C."/>
            <person name="Dong Q."/>
            <person name="Dusheyko S."/>
            <person name="Eads B.D."/>
            <person name="Frohlich T."/>
            <person name="Geiler-Samerotte K.A."/>
            <person name="Gerlach D."/>
            <person name="Hatcher P."/>
            <person name="Jogdeo S."/>
            <person name="Krijgsveld J."/>
            <person name="Kriventseva E.V."/>
            <person name="Kultz D."/>
            <person name="Laforsch C."/>
            <person name="Lindquist E."/>
            <person name="Lopez J."/>
            <person name="Manak J.R."/>
            <person name="Muller J."/>
            <person name="Pangilinan J."/>
            <person name="Patwardhan R.P."/>
            <person name="Pitluck S."/>
            <person name="Pritham E.J."/>
            <person name="Rechtsteiner A."/>
            <person name="Rho M."/>
            <person name="Rogozin I.B."/>
            <person name="Sakarya O."/>
            <person name="Salamov A."/>
            <person name="Schaack S."/>
            <person name="Shapiro H."/>
            <person name="Shiga Y."/>
            <person name="Skalitzky C."/>
            <person name="Smith Z."/>
            <person name="Souvorov A."/>
            <person name="Sung W."/>
            <person name="Tang Z."/>
            <person name="Tsuchiya D."/>
            <person name="Tu H."/>
            <person name="Vos H."/>
            <person name="Wang M."/>
            <person name="Wolf Y.I."/>
            <person name="Yamagata H."/>
            <person name="Yamada T."/>
            <person name="Ye Y."/>
            <person name="Shaw J.R."/>
            <person name="Andrews J."/>
            <person name="Crease T.J."/>
            <person name="Tang H."/>
            <person name="Lucas S.M."/>
            <person name="Robertson H.M."/>
            <person name="Bork P."/>
            <person name="Koonin E.V."/>
            <person name="Zdobnov E.M."/>
            <person name="Grigoriev I.V."/>
            <person name="Lynch M."/>
            <person name="Boore J.L."/>
        </authorList>
    </citation>
    <scope>NUCLEOTIDE SEQUENCE [LARGE SCALE GENOMIC DNA]</scope>
</reference>
<feature type="domain" description="Alpha-macroglobulin receptor-binding" evidence="6">
    <location>
        <begin position="1430"/>
        <end position="1521"/>
    </location>
</feature>
<dbReference type="InterPro" id="IPR011625">
    <property type="entry name" value="A2M_N_BRD"/>
</dbReference>
<dbReference type="STRING" id="6669.E9GNZ4"/>